<sequence length="175" mass="18621">MFTVELEEDEITAGLVRLASSMDNLIPVMDQIGQYMVASTRQRIADGATPEGQRFAPKSPATIQSYLTGGFQKGASAGPLIRTGDMMGMSLHHEAGPDFMELSSSALYAAVMHFGAPKGSLGAYSGTDKNGRAFNGVAPWGDIPARPFMGFSEQDRTNVTDLIADAMTQAWGRPG</sequence>
<gene>
    <name evidence="1" type="ORF">G4Z14_03380</name>
</gene>
<proteinExistence type="predicted"/>
<organism evidence="1 2">
    <name type="scientific">Tabrizicola oligotrophica</name>
    <dbReference type="NCBI Taxonomy" id="2710650"/>
    <lineage>
        <taxon>Bacteria</taxon>
        <taxon>Pseudomonadati</taxon>
        <taxon>Pseudomonadota</taxon>
        <taxon>Alphaproteobacteria</taxon>
        <taxon>Rhodobacterales</taxon>
        <taxon>Paracoccaceae</taxon>
        <taxon>Tabrizicola</taxon>
    </lineage>
</organism>
<dbReference type="AlphaFoldDB" id="A0A6M0QPK0"/>
<dbReference type="EMBL" id="JAAIVJ010000001">
    <property type="protein sequence ID" value="NEY89327.1"/>
    <property type="molecule type" value="Genomic_DNA"/>
</dbReference>
<reference evidence="1 2" key="1">
    <citation type="submission" date="2020-02" db="EMBL/GenBank/DDBJ databases">
        <authorList>
            <person name="Chen W.-M."/>
        </authorList>
    </citation>
    <scope>NUCLEOTIDE SEQUENCE [LARGE SCALE GENOMIC DNA]</scope>
    <source>
        <strain evidence="1 2">KMS-5</strain>
    </source>
</reference>
<comment type="caution">
    <text evidence="1">The sequence shown here is derived from an EMBL/GenBank/DDBJ whole genome shotgun (WGS) entry which is preliminary data.</text>
</comment>
<accession>A0A6M0QPK0</accession>
<dbReference type="InterPro" id="IPR006522">
    <property type="entry name" value="Phage_virion_morphogenesis"/>
</dbReference>
<dbReference type="Proteomes" id="UP000477782">
    <property type="component" value="Unassembled WGS sequence"/>
</dbReference>
<name>A0A6M0QPK0_9RHOB</name>
<protein>
    <submittedName>
        <fullName evidence="1">Phage virion morphogenesis protein</fullName>
    </submittedName>
</protein>
<dbReference type="Pfam" id="PF05069">
    <property type="entry name" value="Phage_tail_S"/>
    <property type="match status" value="1"/>
</dbReference>
<dbReference type="RefSeq" id="WP_164623330.1">
    <property type="nucleotide sequence ID" value="NZ_JAAIVJ010000001.1"/>
</dbReference>
<evidence type="ECO:0000313" key="1">
    <source>
        <dbReference type="EMBL" id="NEY89327.1"/>
    </source>
</evidence>
<keyword evidence="2" id="KW-1185">Reference proteome</keyword>
<evidence type="ECO:0000313" key="2">
    <source>
        <dbReference type="Proteomes" id="UP000477782"/>
    </source>
</evidence>